<dbReference type="PANTHER" id="PTHR30249:SF17">
    <property type="entry name" value="HOLIN-LIKE PROTEIN CIDB"/>
    <property type="match status" value="1"/>
</dbReference>
<feature type="transmembrane region" description="Helical" evidence="6">
    <location>
        <begin position="32"/>
        <end position="51"/>
    </location>
</feature>
<evidence type="ECO:0000256" key="2">
    <source>
        <dbReference type="ARBA" id="ARBA00022475"/>
    </source>
</evidence>
<evidence type="ECO:0000256" key="4">
    <source>
        <dbReference type="ARBA" id="ARBA00022989"/>
    </source>
</evidence>
<evidence type="ECO:0000313" key="8">
    <source>
        <dbReference type="Proteomes" id="UP001240171"/>
    </source>
</evidence>
<accession>A0ABT9CI48</accession>
<comment type="caution">
    <text evidence="7">The sequence shown here is derived from an EMBL/GenBank/DDBJ whole genome shotgun (WGS) entry which is preliminary data.</text>
</comment>
<organism evidence="7 8">
    <name type="scientific">Paenibacillus lacisoli</name>
    <dbReference type="NCBI Taxonomy" id="3064525"/>
    <lineage>
        <taxon>Bacteria</taxon>
        <taxon>Bacillati</taxon>
        <taxon>Bacillota</taxon>
        <taxon>Bacilli</taxon>
        <taxon>Bacillales</taxon>
        <taxon>Paenibacillaceae</taxon>
        <taxon>Paenibacillus</taxon>
    </lineage>
</organism>
<evidence type="ECO:0000256" key="3">
    <source>
        <dbReference type="ARBA" id="ARBA00022692"/>
    </source>
</evidence>
<feature type="transmembrane region" description="Helical" evidence="6">
    <location>
        <begin position="89"/>
        <end position="114"/>
    </location>
</feature>
<dbReference type="PANTHER" id="PTHR30249">
    <property type="entry name" value="PUTATIVE SEROTONIN TRANSPORTER"/>
    <property type="match status" value="1"/>
</dbReference>
<sequence length="230" mass="24235">MWQFIIAVLIIGLTVFAYLGAVQLYRRYSVPFLMPILTTSVAIIVVLVLFHVPYSDYMIGGKWINALLGPCVVALAYPLYNQRKALREYALPIAAGVLSGLIMGMLSGVLLAKLAGLDRNLILSILPKSITTPVAIQISAGLGGVSAMTVVFVMVAGFTGAILGPSILRMMRIDSLLGKGIALGSASHALGLSKAVEFGELTVSMGSVSMTMSAILGSVIGPVVVWLLQL</sequence>
<keyword evidence="4 6" id="KW-1133">Transmembrane helix</keyword>
<feature type="transmembrane region" description="Helical" evidence="6">
    <location>
        <begin position="6"/>
        <end position="25"/>
    </location>
</feature>
<evidence type="ECO:0000256" key="6">
    <source>
        <dbReference type="SAM" id="Phobius"/>
    </source>
</evidence>
<keyword evidence="8" id="KW-1185">Reference proteome</keyword>
<keyword evidence="2" id="KW-1003">Cell membrane</keyword>
<dbReference type="Pfam" id="PF04172">
    <property type="entry name" value="LrgB"/>
    <property type="match status" value="1"/>
</dbReference>
<dbReference type="RefSeq" id="WP_305025521.1">
    <property type="nucleotide sequence ID" value="NZ_JAUQTB010000014.1"/>
</dbReference>
<keyword evidence="3 6" id="KW-0812">Transmembrane</keyword>
<dbReference type="Proteomes" id="UP001240171">
    <property type="component" value="Unassembled WGS sequence"/>
</dbReference>
<keyword evidence="5 6" id="KW-0472">Membrane</keyword>
<name>A0ABT9CI48_9BACL</name>
<dbReference type="InterPro" id="IPR007300">
    <property type="entry name" value="CidB/LrgB"/>
</dbReference>
<evidence type="ECO:0000256" key="1">
    <source>
        <dbReference type="ARBA" id="ARBA00004651"/>
    </source>
</evidence>
<proteinExistence type="predicted"/>
<evidence type="ECO:0000256" key="5">
    <source>
        <dbReference type="ARBA" id="ARBA00023136"/>
    </source>
</evidence>
<dbReference type="EMBL" id="JAUQTB010000014">
    <property type="protein sequence ID" value="MDO7908304.1"/>
    <property type="molecule type" value="Genomic_DNA"/>
</dbReference>
<comment type="subcellular location">
    <subcellularLocation>
        <location evidence="1">Cell membrane</location>
        <topology evidence="1">Multi-pass membrane protein</topology>
    </subcellularLocation>
</comment>
<feature type="transmembrane region" description="Helical" evidence="6">
    <location>
        <begin position="134"/>
        <end position="164"/>
    </location>
</feature>
<protein>
    <submittedName>
        <fullName evidence="7">LrgB family protein</fullName>
    </submittedName>
</protein>
<evidence type="ECO:0000313" key="7">
    <source>
        <dbReference type="EMBL" id="MDO7908304.1"/>
    </source>
</evidence>
<feature type="transmembrane region" description="Helical" evidence="6">
    <location>
        <begin position="208"/>
        <end position="228"/>
    </location>
</feature>
<gene>
    <name evidence="7" type="ORF">Q5741_18035</name>
</gene>
<feature type="transmembrane region" description="Helical" evidence="6">
    <location>
        <begin position="63"/>
        <end position="80"/>
    </location>
</feature>
<reference evidence="7 8" key="1">
    <citation type="submission" date="2023-07" db="EMBL/GenBank/DDBJ databases">
        <title>Paenibacillus sp. JX-17 nov. isolated from soil.</title>
        <authorList>
            <person name="Wan Y."/>
            <person name="Liu B."/>
        </authorList>
    </citation>
    <scope>NUCLEOTIDE SEQUENCE [LARGE SCALE GENOMIC DNA]</scope>
    <source>
        <strain evidence="7 8">JX-17</strain>
    </source>
</reference>